<dbReference type="EMBL" id="JAULSW010000009">
    <property type="protein sequence ID" value="KAK3370104.1"/>
    <property type="molecule type" value="Genomic_DNA"/>
</dbReference>
<evidence type="ECO:0000313" key="4">
    <source>
        <dbReference type="EMBL" id="KAK3370104.1"/>
    </source>
</evidence>
<sequence length="340" mass="36805">MSSRRVLGLVAEHALPQLPPSRNGAALIMTVRLPAVATAQQLCLASTSLPGRIMGVYRESSFSPRCFHTSSSRPRLFKLSSRQQSSPRPQPTPSSSPADATTAPPMSEQVRKLMRHVAHSVVVCTSMSPASGSEPATPRAMTMSSFTSLGLKPTPVVSFNMQTPSRTFDSVERSRRFNIHILADGPSGASVADWFTRGNADGIKLFEKLADECHCEVVAQQQQEYGEEAPILRGPGVLYVLRCRLLTELAESRGLIRMRDHVIVLGEVLEIIEGEQEVAREAEEPQGSSSGLVYANGTYRRLGISITPVKDGAHDHTDGRPIRGAGASPIPHLLKKKVAP</sequence>
<dbReference type="PANTHER" id="PTHR30466:SF1">
    <property type="entry name" value="FMN REDUCTASE (NADH) RUTF"/>
    <property type="match status" value="1"/>
</dbReference>
<feature type="region of interest" description="Disordered" evidence="2">
    <location>
        <begin position="79"/>
        <end position="107"/>
    </location>
</feature>
<dbReference type="InterPro" id="IPR050268">
    <property type="entry name" value="NADH-dep_flavin_reductase"/>
</dbReference>
<dbReference type="PANTHER" id="PTHR30466">
    <property type="entry name" value="FLAVIN REDUCTASE"/>
    <property type="match status" value="1"/>
</dbReference>
<proteinExistence type="predicted"/>
<evidence type="ECO:0000256" key="2">
    <source>
        <dbReference type="SAM" id="MobiDB-lite"/>
    </source>
</evidence>
<dbReference type="Gene3D" id="2.30.110.10">
    <property type="entry name" value="Electron Transport, Fmn-binding Protein, Chain A"/>
    <property type="match status" value="1"/>
</dbReference>
<evidence type="ECO:0000256" key="1">
    <source>
        <dbReference type="ARBA" id="ARBA00023002"/>
    </source>
</evidence>
<evidence type="ECO:0000313" key="5">
    <source>
        <dbReference type="Proteomes" id="UP001285441"/>
    </source>
</evidence>
<dbReference type="GO" id="GO:0010181">
    <property type="term" value="F:FMN binding"/>
    <property type="evidence" value="ECO:0007669"/>
    <property type="project" value="InterPro"/>
</dbReference>
<dbReference type="SMART" id="SM00903">
    <property type="entry name" value="Flavin_Reduct"/>
    <property type="match status" value="1"/>
</dbReference>
<reference evidence="4" key="1">
    <citation type="journal article" date="2023" name="Mol. Phylogenet. Evol.">
        <title>Genome-scale phylogeny and comparative genomics of the fungal order Sordariales.</title>
        <authorList>
            <person name="Hensen N."/>
            <person name="Bonometti L."/>
            <person name="Westerberg I."/>
            <person name="Brannstrom I.O."/>
            <person name="Guillou S."/>
            <person name="Cros-Aarteil S."/>
            <person name="Calhoun S."/>
            <person name="Haridas S."/>
            <person name="Kuo A."/>
            <person name="Mondo S."/>
            <person name="Pangilinan J."/>
            <person name="Riley R."/>
            <person name="LaButti K."/>
            <person name="Andreopoulos B."/>
            <person name="Lipzen A."/>
            <person name="Chen C."/>
            <person name="Yan M."/>
            <person name="Daum C."/>
            <person name="Ng V."/>
            <person name="Clum A."/>
            <person name="Steindorff A."/>
            <person name="Ohm R.A."/>
            <person name="Martin F."/>
            <person name="Silar P."/>
            <person name="Natvig D.O."/>
            <person name="Lalanne C."/>
            <person name="Gautier V."/>
            <person name="Ament-Velasquez S.L."/>
            <person name="Kruys A."/>
            <person name="Hutchinson M.I."/>
            <person name="Powell A.J."/>
            <person name="Barry K."/>
            <person name="Miller A.N."/>
            <person name="Grigoriev I.V."/>
            <person name="Debuchy R."/>
            <person name="Gladieux P."/>
            <person name="Hiltunen Thoren M."/>
            <person name="Johannesson H."/>
        </authorList>
    </citation>
    <scope>NUCLEOTIDE SEQUENCE</scope>
    <source>
        <strain evidence="4">CBS 232.78</strain>
    </source>
</reference>
<protein>
    <submittedName>
        <fullName evidence="4">Flavin reductase like domain-containing protein</fullName>
    </submittedName>
</protein>
<gene>
    <name evidence="4" type="ORF">B0H63DRAFT_514296</name>
</gene>
<keyword evidence="1" id="KW-0560">Oxidoreductase</keyword>
<dbReference type="InterPro" id="IPR002563">
    <property type="entry name" value="Flavin_Rdtase-like_dom"/>
</dbReference>
<dbReference type="GO" id="GO:0042602">
    <property type="term" value="F:riboflavin reductase (NADPH) activity"/>
    <property type="evidence" value="ECO:0007669"/>
    <property type="project" value="TreeGrafter"/>
</dbReference>
<dbReference type="InterPro" id="IPR012349">
    <property type="entry name" value="Split_barrel_FMN-bd"/>
</dbReference>
<reference evidence="4" key="2">
    <citation type="submission" date="2023-06" db="EMBL/GenBank/DDBJ databases">
        <authorList>
            <consortium name="Lawrence Berkeley National Laboratory"/>
            <person name="Haridas S."/>
            <person name="Hensen N."/>
            <person name="Bonometti L."/>
            <person name="Westerberg I."/>
            <person name="Brannstrom I.O."/>
            <person name="Guillou S."/>
            <person name="Cros-Aarteil S."/>
            <person name="Calhoun S."/>
            <person name="Kuo A."/>
            <person name="Mondo S."/>
            <person name="Pangilinan J."/>
            <person name="Riley R."/>
            <person name="LaButti K."/>
            <person name="Andreopoulos B."/>
            <person name="Lipzen A."/>
            <person name="Chen C."/>
            <person name="Yanf M."/>
            <person name="Daum C."/>
            <person name="Ng V."/>
            <person name="Clum A."/>
            <person name="Steindorff A."/>
            <person name="Ohm R."/>
            <person name="Martin F."/>
            <person name="Silar P."/>
            <person name="Natvig D."/>
            <person name="Lalanne C."/>
            <person name="Gautier V."/>
            <person name="Ament-velasquez S.L."/>
            <person name="Kruys A."/>
            <person name="Hutchinson M.I."/>
            <person name="Powell A.J."/>
            <person name="Barry K."/>
            <person name="Miller A.N."/>
            <person name="Grigoriev I.V."/>
            <person name="Debuchy R."/>
            <person name="Gladieux P."/>
            <person name="Thoren M.H."/>
            <person name="Johannesson H."/>
        </authorList>
    </citation>
    <scope>NUCLEOTIDE SEQUENCE</scope>
    <source>
        <strain evidence="4">CBS 232.78</strain>
    </source>
</reference>
<name>A0AAE0K4T7_9PEZI</name>
<dbReference type="Pfam" id="PF01613">
    <property type="entry name" value="Flavin_Reduct"/>
    <property type="match status" value="1"/>
</dbReference>
<keyword evidence="5" id="KW-1185">Reference proteome</keyword>
<accession>A0AAE0K4T7</accession>
<feature type="domain" description="Flavin reductase like" evidence="3">
    <location>
        <begin position="114"/>
        <end position="301"/>
    </location>
</feature>
<dbReference type="Proteomes" id="UP001285441">
    <property type="component" value="Unassembled WGS sequence"/>
</dbReference>
<organism evidence="4 5">
    <name type="scientific">Podospora didyma</name>
    <dbReference type="NCBI Taxonomy" id="330526"/>
    <lineage>
        <taxon>Eukaryota</taxon>
        <taxon>Fungi</taxon>
        <taxon>Dikarya</taxon>
        <taxon>Ascomycota</taxon>
        <taxon>Pezizomycotina</taxon>
        <taxon>Sordariomycetes</taxon>
        <taxon>Sordariomycetidae</taxon>
        <taxon>Sordariales</taxon>
        <taxon>Podosporaceae</taxon>
        <taxon>Podospora</taxon>
    </lineage>
</organism>
<dbReference type="AlphaFoldDB" id="A0AAE0K4T7"/>
<evidence type="ECO:0000259" key="3">
    <source>
        <dbReference type="SMART" id="SM00903"/>
    </source>
</evidence>
<dbReference type="SUPFAM" id="SSF50475">
    <property type="entry name" value="FMN-binding split barrel"/>
    <property type="match status" value="1"/>
</dbReference>
<comment type="caution">
    <text evidence="4">The sequence shown here is derived from an EMBL/GenBank/DDBJ whole genome shotgun (WGS) entry which is preliminary data.</text>
</comment>